<protein>
    <recommendedName>
        <fullName evidence="1">glutathione transferase</fullName>
        <ecNumber evidence="1">2.5.1.18</ecNumber>
    </recommendedName>
</protein>
<dbReference type="CDD" id="cd03039">
    <property type="entry name" value="GST_N_Sigma_like"/>
    <property type="match status" value="1"/>
</dbReference>
<dbReference type="InterPro" id="IPR036282">
    <property type="entry name" value="Glutathione-S-Trfase_C_sf"/>
</dbReference>
<dbReference type="FunFam" id="1.20.1050.10:FF:000030">
    <property type="entry name" value="Glutathione S-transferase S1"/>
    <property type="match status" value="1"/>
</dbReference>
<dbReference type="PROSITE" id="PS50404">
    <property type="entry name" value="GST_NTER"/>
    <property type="match status" value="1"/>
</dbReference>
<evidence type="ECO:0000256" key="3">
    <source>
        <dbReference type="ARBA" id="ARBA00038317"/>
    </source>
</evidence>
<evidence type="ECO:0000313" key="8">
    <source>
        <dbReference type="Proteomes" id="UP001378592"/>
    </source>
</evidence>
<dbReference type="SUPFAM" id="SSF52833">
    <property type="entry name" value="Thioredoxin-like"/>
    <property type="match status" value="1"/>
</dbReference>
<feature type="domain" description="GST C-terminal" evidence="6">
    <location>
        <begin position="82"/>
        <end position="204"/>
    </location>
</feature>
<evidence type="ECO:0000256" key="1">
    <source>
        <dbReference type="ARBA" id="ARBA00012452"/>
    </source>
</evidence>
<evidence type="ECO:0000259" key="6">
    <source>
        <dbReference type="PROSITE" id="PS50405"/>
    </source>
</evidence>
<evidence type="ECO:0000259" key="5">
    <source>
        <dbReference type="PROSITE" id="PS50404"/>
    </source>
</evidence>
<proteinExistence type="inferred from homology"/>
<dbReference type="CDD" id="cd03192">
    <property type="entry name" value="GST_C_Sigma_like"/>
    <property type="match status" value="1"/>
</dbReference>
<dbReference type="FunFam" id="3.40.30.10:FF:000035">
    <property type="entry name" value="hematopoietic prostaglandin D synthase"/>
    <property type="match status" value="1"/>
</dbReference>
<gene>
    <name evidence="7" type="ORF">R5R35_003182</name>
</gene>
<accession>A0AAN9VJZ6</accession>
<dbReference type="SUPFAM" id="SSF47616">
    <property type="entry name" value="GST C-terminal domain-like"/>
    <property type="match status" value="1"/>
</dbReference>
<dbReference type="GO" id="GO:0004602">
    <property type="term" value="F:glutathione peroxidase activity"/>
    <property type="evidence" value="ECO:0007669"/>
    <property type="project" value="UniProtKB-ARBA"/>
</dbReference>
<keyword evidence="2" id="KW-0808">Transferase</keyword>
<dbReference type="InterPro" id="IPR010987">
    <property type="entry name" value="Glutathione-S-Trfase_C-like"/>
</dbReference>
<dbReference type="Gene3D" id="3.40.30.10">
    <property type="entry name" value="Glutaredoxin"/>
    <property type="match status" value="1"/>
</dbReference>
<dbReference type="InterPro" id="IPR036249">
    <property type="entry name" value="Thioredoxin-like_sf"/>
</dbReference>
<sequence length="204" mass="23070">MAPKYKLTYFNIRALAEPIRFLFAYGNIEYEDIRIERENWPKVKSSYPAGKLPILEVDGKIVVQSSAICRYLAKQVGLAGANDWEALEIDSVVDTITDVRLQIVYYAFEEDKAAKAKKKETLEKETLPAYLSRLESIAKENGGYFVGGKLTWADLYLAAIHETFAHFLEGNPLDSYPSLQGVVDKVYALPAIKDWIAKRPKTDI</sequence>
<reference evidence="7 8" key="1">
    <citation type="submission" date="2024-03" db="EMBL/GenBank/DDBJ databases">
        <title>The genome assembly and annotation of the cricket Gryllus longicercus Weissman &amp; Gray.</title>
        <authorList>
            <person name="Szrajer S."/>
            <person name="Gray D."/>
            <person name="Ylla G."/>
        </authorList>
    </citation>
    <scope>NUCLEOTIDE SEQUENCE [LARGE SCALE GENOMIC DNA]</scope>
    <source>
        <strain evidence="7">DAG 2021-001</strain>
        <tissue evidence="7">Whole body minus gut</tissue>
    </source>
</reference>
<dbReference type="Pfam" id="PF14497">
    <property type="entry name" value="GST_C_3"/>
    <property type="match status" value="1"/>
</dbReference>
<evidence type="ECO:0000313" key="7">
    <source>
        <dbReference type="EMBL" id="KAK7864591.1"/>
    </source>
</evidence>
<organism evidence="7 8">
    <name type="scientific">Gryllus longicercus</name>
    <dbReference type="NCBI Taxonomy" id="2509291"/>
    <lineage>
        <taxon>Eukaryota</taxon>
        <taxon>Metazoa</taxon>
        <taxon>Ecdysozoa</taxon>
        <taxon>Arthropoda</taxon>
        <taxon>Hexapoda</taxon>
        <taxon>Insecta</taxon>
        <taxon>Pterygota</taxon>
        <taxon>Neoptera</taxon>
        <taxon>Polyneoptera</taxon>
        <taxon>Orthoptera</taxon>
        <taxon>Ensifera</taxon>
        <taxon>Gryllidea</taxon>
        <taxon>Grylloidea</taxon>
        <taxon>Gryllidae</taxon>
        <taxon>Gryllinae</taxon>
        <taxon>Gryllus</taxon>
    </lineage>
</organism>
<dbReference type="Proteomes" id="UP001378592">
    <property type="component" value="Unassembled WGS sequence"/>
</dbReference>
<name>A0AAN9VJZ6_9ORTH</name>
<dbReference type="EMBL" id="JAZDUA010000199">
    <property type="protein sequence ID" value="KAK7864591.1"/>
    <property type="molecule type" value="Genomic_DNA"/>
</dbReference>
<dbReference type="SFLD" id="SFLDS00019">
    <property type="entry name" value="Glutathione_Transferase_(cytos"/>
    <property type="match status" value="1"/>
</dbReference>
<dbReference type="GO" id="GO:0004364">
    <property type="term" value="F:glutathione transferase activity"/>
    <property type="evidence" value="ECO:0007669"/>
    <property type="project" value="UniProtKB-EC"/>
</dbReference>
<dbReference type="PROSITE" id="PS50405">
    <property type="entry name" value="GST_CTER"/>
    <property type="match status" value="1"/>
</dbReference>
<dbReference type="PANTHER" id="PTHR11571:SF224">
    <property type="entry name" value="HEMATOPOIETIC PROSTAGLANDIN D SYNTHASE"/>
    <property type="match status" value="1"/>
</dbReference>
<dbReference type="InterPro" id="IPR004045">
    <property type="entry name" value="Glutathione_S-Trfase_N"/>
</dbReference>
<dbReference type="Gene3D" id="1.20.1050.10">
    <property type="match status" value="1"/>
</dbReference>
<dbReference type="SFLD" id="SFLDG01205">
    <property type="entry name" value="AMPS.1"/>
    <property type="match status" value="1"/>
</dbReference>
<dbReference type="InterPro" id="IPR040079">
    <property type="entry name" value="Glutathione_S-Trfase"/>
</dbReference>
<dbReference type="InterPro" id="IPR050213">
    <property type="entry name" value="GST_superfamily"/>
</dbReference>
<dbReference type="EC" id="2.5.1.18" evidence="1"/>
<dbReference type="InterPro" id="IPR004046">
    <property type="entry name" value="GST_C"/>
</dbReference>
<evidence type="ECO:0000256" key="2">
    <source>
        <dbReference type="ARBA" id="ARBA00022679"/>
    </source>
</evidence>
<dbReference type="AlphaFoldDB" id="A0AAN9VJZ6"/>
<comment type="caution">
    <text evidence="7">The sequence shown here is derived from an EMBL/GenBank/DDBJ whole genome shotgun (WGS) entry which is preliminary data.</text>
</comment>
<evidence type="ECO:0000256" key="4">
    <source>
        <dbReference type="ARBA" id="ARBA00047960"/>
    </source>
</evidence>
<keyword evidence="8" id="KW-1185">Reference proteome</keyword>
<comment type="similarity">
    <text evidence="3">Belongs to the GST superfamily. Sigma family.</text>
</comment>
<dbReference type="SFLD" id="SFLDG00363">
    <property type="entry name" value="AMPS_(cytGST):_Alpha-__Mu-__Pi"/>
    <property type="match status" value="1"/>
</dbReference>
<feature type="domain" description="GST N-terminal" evidence="5">
    <location>
        <begin position="3"/>
        <end position="80"/>
    </location>
</feature>
<dbReference type="GO" id="GO:0006749">
    <property type="term" value="P:glutathione metabolic process"/>
    <property type="evidence" value="ECO:0007669"/>
    <property type="project" value="TreeGrafter"/>
</dbReference>
<dbReference type="PANTHER" id="PTHR11571">
    <property type="entry name" value="GLUTATHIONE S-TRANSFERASE"/>
    <property type="match status" value="1"/>
</dbReference>
<dbReference type="Pfam" id="PF02798">
    <property type="entry name" value="GST_N"/>
    <property type="match status" value="1"/>
</dbReference>
<comment type="catalytic activity">
    <reaction evidence="4">
        <text>RX + glutathione = an S-substituted glutathione + a halide anion + H(+)</text>
        <dbReference type="Rhea" id="RHEA:16437"/>
        <dbReference type="ChEBI" id="CHEBI:15378"/>
        <dbReference type="ChEBI" id="CHEBI:16042"/>
        <dbReference type="ChEBI" id="CHEBI:17792"/>
        <dbReference type="ChEBI" id="CHEBI:57925"/>
        <dbReference type="ChEBI" id="CHEBI:90779"/>
        <dbReference type="EC" id="2.5.1.18"/>
    </reaction>
</comment>